<protein>
    <recommendedName>
        <fullName evidence="3">DUF3828 domain-containing protein</fullName>
    </recommendedName>
</protein>
<dbReference type="Proteomes" id="UP000002696">
    <property type="component" value="Chromosome"/>
</dbReference>
<evidence type="ECO:0000313" key="4">
    <source>
        <dbReference type="EMBL" id="ADL01548.1"/>
    </source>
</evidence>
<dbReference type="KEGG" id="bsb:Bresu_2238"/>
<proteinExistence type="predicted"/>
<feature type="chain" id="PRO_5003126865" description="DUF3828 domain-containing protein" evidence="2">
    <location>
        <begin position="22"/>
        <end position="194"/>
    </location>
</feature>
<dbReference type="BioCyc" id="BSUB633149:G1GM8-2236-MONOMER"/>
<feature type="domain" description="DUF3828" evidence="3">
    <location>
        <begin position="63"/>
        <end position="178"/>
    </location>
</feature>
<evidence type="ECO:0000256" key="1">
    <source>
        <dbReference type="SAM" id="MobiDB-lite"/>
    </source>
</evidence>
<dbReference type="RefSeq" id="WP_013269649.1">
    <property type="nucleotide sequence ID" value="NC_014375.1"/>
</dbReference>
<reference evidence="5" key="1">
    <citation type="journal article" date="2011" name="J. Bacteriol.">
        <title>Genome sequences of eight morphologically diverse alphaproteobacteria.</title>
        <authorList>
            <consortium name="US DOE Joint Genome Institute"/>
            <person name="Brown P.J."/>
            <person name="Kysela D.T."/>
            <person name="Buechlein A."/>
            <person name="Hemmerich C."/>
            <person name="Brun Y.V."/>
        </authorList>
    </citation>
    <scope>NUCLEOTIDE SEQUENCE [LARGE SCALE GENOMIC DNA]</scope>
    <source>
        <strain evidence="5">ATCC 15264 / DSM 4735 / LMG 14903 / NBRC 16000 / CB 81</strain>
    </source>
</reference>
<evidence type="ECO:0000256" key="2">
    <source>
        <dbReference type="SAM" id="SignalP"/>
    </source>
</evidence>
<dbReference type="OrthoDB" id="7204586at2"/>
<feature type="signal peptide" evidence="2">
    <location>
        <begin position="1"/>
        <end position="21"/>
    </location>
</feature>
<keyword evidence="2" id="KW-0732">Signal</keyword>
<gene>
    <name evidence="4" type="ordered locus">Bresu_2238</name>
</gene>
<keyword evidence="5" id="KW-1185">Reference proteome</keyword>
<sequence>MRSISGLVLLSAAALALSACSSGDEVTPEADASASGSAGVATTGLPVGSGTREAVYAAQSEGPEPFVRALYAQYVAGGPKGEQPAPGQEPLYSRTLNALIGADFRAANGEVPNLNYDPICGCQDQGVFTLDSMAVAQADVNTAQATVLFTNAGEQKDATLKLVREGVNWKVDDIAFGTEESLHDMLMKVAEAAG</sequence>
<feature type="region of interest" description="Disordered" evidence="1">
    <location>
        <begin position="26"/>
        <end position="45"/>
    </location>
</feature>
<dbReference type="InterPro" id="IPR024289">
    <property type="entry name" value="DUF3828"/>
</dbReference>
<dbReference type="EMBL" id="CP002102">
    <property type="protein sequence ID" value="ADL01548.1"/>
    <property type="molecule type" value="Genomic_DNA"/>
</dbReference>
<dbReference type="Pfam" id="PF12883">
    <property type="entry name" value="DUF3828"/>
    <property type="match status" value="1"/>
</dbReference>
<dbReference type="Gene3D" id="3.10.450.50">
    <property type="match status" value="1"/>
</dbReference>
<dbReference type="InParanoid" id="D9QJI7"/>
<dbReference type="PROSITE" id="PS51257">
    <property type="entry name" value="PROKAR_LIPOPROTEIN"/>
    <property type="match status" value="1"/>
</dbReference>
<evidence type="ECO:0000313" key="5">
    <source>
        <dbReference type="Proteomes" id="UP000002696"/>
    </source>
</evidence>
<dbReference type="HOGENOM" id="CLU_1438552_0_0_5"/>
<name>D9QJI7_BRESC</name>
<dbReference type="eggNOG" id="ENOG50339YC">
    <property type="taxonomic scope" value="Bacteria"/>
</dbReference>
<organism evidence="4 5">
    <name type="scientific">Brevundimonas subvibrioides (strain ATCC 15264 / DSM 4735 / LMG 14903 / NBRC 16000 / CB 81)</name>
    <name type="common">Caulobacter subvibrioides</name>
    <dbReference type="NCBI Taxonomy" id="633149"/>
    <lineage>
        <taxon>Bacteria</taxon>
        <taxon>Pseudomonadati</taxon>
        <taxon>Pseudomonadota</taxon>
        <taxon>Alphaproteobacteria</taxon>
        <taxon>Caulobacterales</taxon>
        <taxon>Caulobacteraceae</taxon>
        <taxon>Brevundimonas</taxon>
    </lineage>
</organism>
<dbReference type="AlphaFoldDB" id="D9QJI7"/>
<accession>D9QJI7</accession>
<feature type="compositionally biased region" description="Low complexity" evidence="1">
    <location>
        <begin position="30"/>
        <end position="44"/>
    </location>
</feature>
<evidence type="ECO:0000259" key="3">
    <source>
        <dbReference type="Pfam" id="PF12883"/>
    </source>
</evidence>